<keyword evidence="2" id="KW-1185">Reference proteome</keyword>
<dbReference type="Proteomes" id="UP000532010">
    <property type="component" value="Unassembled WGS sequence"/>
</dbReference>
<sequence>MTADDALSTSEQETLLCVVKHMIPPSPAYDVPGAADPDIFADILRSVGRDAPALRQSLAEITRRAGGQLAMLPSEEQARLLMEFRTDRSDLAGIVEAVTVRCYYRDDRVMHSIGMETRPPFPIGFAVRQGDWSLLDPVRERGKIYRDAD</sequence>
<reference evidence="1 2" key="1">
    <citation type="submission" date="2020-08" db="EMBL/GenBank/DDBJ databases">
        <title>The Agave Microbiome: Exploring the role of microbial communities in plant adaptations to desert environments.</title>
        <authorList>
            <person name="Partida-Martinez L.P."/>
        </authorList>
    </citation>
    <scope>NUCLEOTIDE SEQUENCE [LARGE SCALE GENOMIC DNA]</scope>
    <source>
        <strain evidence="1 2">AT3.9</strain>
    </source>
</reference>
<accession>A0A7W4VL22</accession>
<gene>
    <name evidence="1" type="ORF">FHR70_002192</name>
</gene>
<evidence type="ECO:0000313" key="2">
    <source>
        <dbReference type="Proteomes" id="UP000532010"/>
    </source>
</evidence>
<evidence type="ECO:0000313" key="1">
    <source>
        <dbReference type="EMBL" id="MBB3019138.1"/>
    </source>
</evidence>
<dbReference type="RefSeq" id="WP_246408006.1">
    <property type="nucleotide sequence ID" value="NZ_JACHWB010000002.1"/>
</dbReference>
<dbReference type="EMBL" id="JACHWB010000002">
    <property type="protein sequence ID" value="MBB3019138.1"/>
    <property type="molecule type" value="Genomic_DNA"/>
</dbReference>
<dbReference type="AlphaFoldDB" id="A0A7W4VL22"/>
<organism evidence="1 2">
    <name type="scientific">Microvirga lupini</name>
    <dbReference type="NCBI Taxonomy" id="420324"/>
    <lineage>
        <taxon>Bacteria</taxon>
        <taxon>Pseudomonadati</taxon>
        <taxon>Pseudomonadota</taxon>
        <taxon>Alphaproteobacteria</taxon>
        <taxon>Hyphomicrobiales</taxon>
        <taxon>Methylobacteriaceae</taxon>
        <taxon>Microvirga</taxon>
    </lineage>
</organism>
<evidence type="ECO:0008006" key="3">
    <source>
        <dbReference type="Google" id="ProtNLM"/>
    </source>
</evidence>
<proteinExistence type="predicted"/>
<comment type="caution">
    <text evidence="1">The sequence shown here is derived from an EMBL/GenBank/DDBJ whole genome shotgun (WGS) entry which is preliminary data.</text>
</comment>
<protein>
    <recommendedName>
        <fullName evidence="3">Gluconate 2-dehydrogenase subunit 3 family protein</fullName>
    </recommendedName>
</protein>
<name>A0A7W4VL22_9HYPH</name>